<accession>A0ABZ3D226</accession>
<feature type="region of interest" description="Disordered" evidence="1">
    <location>
        <begin position="91"/>
        <end position="128"/>
    </location>
</feature>
<name>A0ABZ3D226_9PROT</name>
<reference evidence="3 4" key="1">
    <citation type="submission" date="2024-04" db="EMBL/GenBank/DDBJ databases">
        <title>Complete genome sequence of Nguyenibacter vanlangesis HBCM-1154, a strain capable of nitrogen fixation, IAA production, and phosphorus solubilization isolated from sugarcane soil.</title>
        <authorList>
            <person name="MY HANH P."/>
        </authorList>
    </citation>
    <scope>NUCLEOTIDE SEQUENCE [LARGE SCALE GENOMIC DNA]</scope>
    <source>
        <strain evidence="3 4">HBCM 1154</strain>
    </source>
</reference>
<keyword evidence="2" id="KW-0732">Signal</keyword>
<evidence type="ECO:0000256" key="1">
    <source>
        <dbReference type="SAM" id="MobiDB-lite"/>
    </source>
</evidence>
<keyword evidence="4" id="KW-1185">Reference proteome</keyword>
<proteinExistence type="predicted"/>
<feature type="chain" id="PRO_5045624728" description="Tetratricopeptide repeat protein" evidence="2">
    <location>
        <begin position="24"/>
        <end position="864"/>
    </location>
</feature>
<gene>
    <name evidence="3" type="ORF">AAC691_16190</name>
</gene>
<evidence type="ECO:0000313" key="4">
    <source>
        <dbReference type="Proteomes" id="UP001449795"/>
    </source>
</evidence>
<feature type="signal peptide" evidence="2">
    <location>
        <begin position="1"/>
        <end position="23"/>
    </location>
</feature>
<evidence type="ECO:0008006" key="5">
    <source>
        <dbReference type="Google" id="ProtNLM"/>
    </source>
</evidence>
<protein>
    <recommendedName>
        <fullName evidence="5">Tetratricopeptide repeat protein</fullName>
    </recommendedName>
</protein>
<feature type="region of interest" description="Disordered" evidence="1">
    <location>
        <begin position="29"/>
        <end position="68"/>
    </location>
</feature>
<dbReference type="Proteomes" id="UP001449795">
    <property type="component" value="Chromosome"/>
</dbReference>
<dbReference type="RefSeq" id="WP_342627651.1">
    <property type="nucleotide sequence ID" value="NZ_CP152276.1"/>
</dbReference>
<evidence type="ECO:0000256" key="2">
    <source>
        <dbReference type="SAM" id="SignalP"/>
    </source>
</evidence>
<evidence type="ECO:0000313" key="3">
    <source>
        <dbReference type="EMBL" id="XAE41804.1"/>
    </source>
</evidence>
<dbReference type="EMBL" id="CP152276">
    <property type="protein sequence ID" value="XAE41804.1"/>
    <property type="molecule type" value="Genomic_DNA"/>
</dbReference>
<sequence>MRRCVALSGLVLLSCCAITPVMAAGRHVSARHHGKPNTPRPSDRGTPSFAPAPDAPPAPSQDDGLSDAALLKGLPPAWTATILDTPPAAAEMQAGGKVAGTGSGKEAPQRASARTSLSEAQGARQAAPSADRILIPVPPHMGIAAFHSGDRFIIVVDNAEPMDTSAIRGDGIFSTLTVRTLPDATLIQVRLPDTRRLYLSQQAEGWVLGDKPPPGDDYADRRVINPRPVEDGILYPMRRPGRVLSISDPASRDRLLVGTSTMDDGGILSLREGDGYDVWPTAEGVVVAARSPDIGMRAEPEGALLSGDGKPIPDRGAAVYASDVDLKWLGLLDLPVSGLAKRYHDALLAAADSDPAHRFARRLDAAKAAFSLGSFVEARGILTVALQDDPEESALPGVGFLLAASELLCGNTQGAAGLGGPWPDGQQRATQVWRGLYLAASGGHDAEAAHLLAKDFARLRAYPGPVRDMVLPMAAEEIGRYGSQDDVVALDDLPPGPAYRLGAAFGQLRFGQRDRAYAAFRTLADDRDPVVAEKASEQRISLDLADGRITPDGAVAAFGSLLPDARLAGRDAALRLLQADADLRMHRWNEALTAIDAARAGPHAASESAAAPLLFQALAGIADTGTQDIGTQGASPDSLLHDAAMLKAHRSDLPPGVRKGEILVAYGKMLLALGLSDDAAQAFSDAIPMLESPDVRALAGAGLANADIDRKRPQDAMDALTATDDQGLSDDVKATRRRIAARIALATGDRAKALSVLRGDRDAASLDIVARIHEGKGEWAAAAGDVRKLAEATIPQAGPLTPDQQILALRLASDASRAADRPMLDWIANRIGDRPMEGDDARMFRLLTRRTDSALADAQMPSAL</sequence>
<dbReference type="PROSITE" id="PS51257">
    <property type="entry name" value="PROKAR_LIPOPROTEIN"/>
    <property type="match status" value="1"/>
</dbReference>
<organism evidence="3 4">
    <name type="scientific">Nguyenibacter vanlangensis</name>
    <dbReference type="NCBI Taxonomy" id="1216886"/>
    <lineage>
        <taxon>Bacteria</taxon>
        <taxon>Pseudomonadati</taxon>
        <taxon>Pseudomonadota</taxon>
        <taxon>Alphaproteobacteria</taxon>
        <taxon>Acetobacterales</taxon>
        <taxon>Acetobacteraceae</taxon>
        <taxon>Nguyenibacter</taxon>
    </lineage>
</organism>